<feature type="compositionally biased region" description="Low complexity" evidence="1">
    <location>
        <begin position="111"/>
        <end position="122"/>
    </location>
</feature>
<evidence type="ECO:0008006" key="5">
    <source>
        <dbReference type="Google" id="ProtNLM"/>
    </source>
</evidence>
<keyword evidence="2" id="KW-0812">Transmembrane</keyword>
<sequence length="122" mass="13443">MRFVQFLQVLLLLLLGGYLLLVSLENPGRVRLPLPFADGEMLLPTGLALGLALLLGAVYCALLLLPPLARLRMRRRADLRRRREAEERLQLTLRSRLGEAAPLAVQPPPSSVSVSIPAEARS</sequence>
<dbReference type="EMBL" id="CP104213">
    <property type="protein sequence ID" value="UWX65247.1"/>
    <property type="molecule type" value="Genomic_DNA"/>
</dbReference>
<evidence type="ECO:0000256" key="2">
    <source>
        <dbReference type="SAM" id="Phobius"/>
    </source>
</evidence>
<gene>
    <name evidence="3" type="ORF">N0D28_06220</name>
</gene>
<dbReference type="RefSeq" id="WP_260561503.1">
    <property type="nucleotide sequence ID" value="NZ_BAABEC010000192.1"/>
</dbReference>
<reference evidence="3" key="1">
    <citation type="submission" date="2022-09" db="EMBL/GenBank/DDBJ databases">
        <title>genome sequence of Deinococcus rubellus.</title>
        <authorList>
            <person name="Srinivasan S."/>
        </authorList>
    </citation>
    <scope>NUCLEOTIDE SEQUENCE</scope>
    <source>
        <strain evidence="3">Ant6</strain>
    </source>
</reference>
<feature type="region of interest" description="Disordered" evidence="1">
    <location>
        <begin position="100"/>
        <end position="122"/>
    </location>
</feature>
<dbReference type="Proteomes" id="UP001060261">
    <property type="component" value="Chromosome"/>
</dbReference>
<keyword evidence="2" id="KW-0472">Membrane</keyword>
<keyword evidence="2" id="KW-1133">Transmembrane helix</keyword>
<evidence type="ECO:0000313" key="3">
    <source>
        <dbReference type="EMBL" id="UWX65247.1"/>
    </source>
</evidence>
<keyword evidence="4" id="KW-1185">Reference proteome</keyword>
<evidence type="ECO:0000256" key="1">
    <source>
        <dbReference type="SAM" id="MobiDB-lite"/>
    </source>
</evidence>
<organism evidence="3 4">
    <name type="scientific">Deinococcus rubellus</name>
    <dbReference type="NCBI Taxonomy" id="1889240"/>
    <lineage>
        <taxon>Bacteria</taxon>
        <taxon>Thermotogati</taxon>
        <taxon>Deinococcota</taxon>
        <taxon>Deinococci</taxon>
        <taxon>Deinococcales</taxon>
        <taxon>Deinococcaceae</taxon>
        <taxon>Deinococcus</taxon>
    </lineage>
</organism>
<accession>A0ABY5YMB5</accession>
<name>A0ABY5YMB5_9DEIO</name>
<evidence type="ECO:0000313" key="4">
    <source>
        <dbReference type="Proteomes" id="UP001060261"/>
    </source>
</evidence>
<feature type="transmembrane region" description="Helical" evidence="2">
    <location>
        <begin position="45"/>
        <end position="65"/>
    </location>
</feature>
<proteinExistence type="predicted"/>
<protein>
    <recommendedName>
        <fullName evidence="5">DUF1049 domain-containing protein</fullName>
    </recommendedName>
</protein>